<dbReference type="SMART" id="SM00533">
    <property type="entry name" value="MUTSd"/>
    <property type="match status" value="1"/>
</dbReference>
<dbReference type="GO" id="GO:0003684">
    <property type="term" value="F:damaged DNA binding"/>
    <property type="evidence" value="ECO:0007669"/>
    <property type="project" value="UniProtKB-UniRule"/>
</dbReference>
<proteinExistence type="inferred from homology"/>
<dbReference type="Pfam" id="PF05188">
    <property type="entry name" value="MutS_II"/>
    <property type="match status" value="1"/>
</dbReference>
<dbReference type="InterPro" id="IPR007696">
    <property type="entry name" value="DNA_mismatch_repair_MutS_core"/>
</dbReference>
<evidence type="ECO:0000256" key="3">
    <source>
        <dbReference type="ARBA" id="ARBA00022741"/>
    </source>
</evidence>
<evidence type="ECO:0000256" key="2">
    <source>
        <dbReference type="ARBA" id="ARBA00021982"/>
    </source>
</evidence>
<keyword evidence="4 9" id="KW-0227">DNA damage</keyword>
<dbReference type="NCBIfam" id="NF003810">
    <property type="entry name" value="PRK05399.1"/>
    <property type="match status" value="1"/>
</dbReference>
<dbReference type="GO" id="GO:0006298">
    <property type="term" value="P:mismatch repair"/>
    <property type="evidence" value="ECO:0007669"/>
    <property type="project" value="UniProtKB-UniRule"/>
</dbReference>
<dbReference type="RefSeq" id="WP_093427790.1">
    <property type="nucleotide sequence ID" value="NZ_FOMJ01000003.1"/>
</dbReference>
<dbReference type="PANTHER" id="PTHR11361">
    <property type="entry name" value="DNA MISMATCH REPAIR PROTEIN MUTS FAMILY MEMBER"/>
    <property type="match status" value="1"/>
</dbReference>
<evidence type="ECO:0000313" key="14">
    <source>
        <dbReference type="Proteomes" id="UP000198611"/>
    </source>
</evidence>
<dbReference type="Gene3D" id="6.10.140.430">
    <property type="match status" value="1"/>
</dbReference>
<dbReference type="SUPFAM" id="SSF53150">
    <property type="entry name" value="DNA repair protein MutS, domain II"/>
    <property type="match status" value="1"/>
</dbReference>
<dbReference type="Proteomes" id="UP000198611">
    <property type="component" value="Unassembled WGS sequence"/>
</dbReference>
<dbReference type="STRING" id="1123397.SAMN05660831_01126"/>
<evidence type="ECO:0000313" key="13">
    <source>
        <dbReference type="EMBL" id="SFD22136.1"/>
    </source>
</evidence>
<dbReference type="FunFam" id="3.40.1170.10:FF:000001">
    <property type="entry name" value="DNA mismatch repair protein MutS"/>
    <property type="match status" value="1"/>
</dbReference>
<dbReference type="InterPro" id="IPR036678">
    <property type="entry name" value="MutS_con_dom_sf"/>
</dbReference>
<evidence type="ECO:0000256" key="4">
    <source>
        <dbReference type="ARBA" id="ARBA00022763"/>
    </source>
</evidence>
<dbReference type="SMART" id="SM00534">
    <property type="entry name" value="MUTSac"/>
    <property type="match status" value="1"/>
</dbReference>
<gene>
    <name evidence="9" type="primary">mutS</name>
    <name evidence="13" type="ORF">SAMN05660831_01126</name>
</gene>
<keyword evidence="6 9" id="KW-0238">DNA-binding</keyword>
<dbReference type="GO" id="GO:0140664">
    <property type="term" value="F:ATP-dependent DNA damage sensor activity"/>
    <property type="evidence" value="ECO:0007669"/>
    <property type="project" value="InterPro"/>
</dbReference>
<comment type="similarity">
    <text evidence="1 9 10">Belongs to the DNA mismatch repair MutS family.</text>
</comment>
<dbReference type="PROSITE" id="PS00486">
    <property type="entry name" value="DNA_MISMATCH_REPAIR_2"/>
    <property type="match status" value="1"/>
</dbReference>
<organism evidence="13 14">
    <name type="scientific">Thiohalospira halophila DSM 15071</name>
    <dbReference type="NCBI Taxonomy" id="1123397"/>
    <lineage>
        <taxon>Bacteria</taxon>
        <taxon>Pseudomonadati</taxon>
        <taxon>Pseudomonadota</taxon>
        <taxon>Gammaproteobacteria</taxon>
        <taxon>Thiohalospirales</taxon>
        <taxon>Thiohalospiraceae</taxon>
        <taxon>Thiohalospira</taxon>
    </lineage>
</organism>
<keyword evidence="14" id="KW-1185">Reference proteome</keyword>
<dbReference type="InterPro" id="IPR045076">
    <property type="entry name" value="MutS"/>
</dbReference>
<dbReference type="InterPro" id="IPR005748">
    <property type="entry name" value="DNA_mismatch_repair_MutS"/>
</dbReference>
<dbReference type="AlphaFoldDB" id="A0A1I1QJ73"/>
<dbReference type="OrthoDB" id="9802448at2"/>
<dbReference type="Gene3D" id="1.10.1420.10">
    <property type="match status" value="2"/>
</dbReference>
<evidence type="ECO:0000256" key="1">
    <source>
        <dbReference type="ARBA" id="ARBA00006271"/>
    </source>
</evidence>
<dbReference type="FunFam" id="3.40.50.300:FF:000870">
    <property type="entry name" value="MutS protein homolog 4"/>
    <property type="match status" value="1"/>
</dbReference>
<evidence type="ECO:0000256" key="6">
    <source>
        <dbReference type="ARBA" id="ARBA00023125"/>
    </source>
</evidence>
<dbReference type="InterPro" id="IPR027417">
    <property type="entry name" value="P-loop_NTPase"/>
</dbReference>
<feature type="binding site" evidence="9">
    <location>
        <begin position="614"/>
        <end position="621"/>
    </location>
    <ligand>
        <name>ATP</name>
        <dbReference type="ChEBI" id="CHEBI:30616"/>
    </ligand>
</feature>
<protein>
    <recommendedName>
        <fullName evidence="2 9">DNA mismatch repair protein MutS</fullName>
    </recommendedName>
</protein>
<evidence type="ECO:0000256" key="8">
    <source>
        <dbReference type="ARBA" id="ARBA00024647"/>
    </source>
</evidence>
<dbReference type="SUPFAM" id="SSF48334">
    <property type="entry name" value="DNA repair protein MutS, domain III"/>
    <property type="match status" value="1"/>
</dbReference>
<dbReference type="FunFam" id="1.10.1420.10:FF:000001">
    <property type="entry name" value="DNA mismatch repair protein MutS"/>
    <property type="match status" value="1"/>
</dbReference>
<evidence type="ECO:0000256" key="9">
    <source>
        <dbReference type="HAMAP-Rule" id="MF_00096"/>
    </source>
</evidence>
<reference evidence="13 14" key="1">
    <citation type="submission" date="2016-10" db="EMBL/GenBank/DDBJ databases">
        <authorList>
            <person name="de Groot N.N."/>
        </authorList>
    </citation>
    <scope>NUCLEOTIDE SEQUENCE [LARGE SCALE GENOMIC DNA]</scope>
    <source>
        <strain evidence="13 14">HL3</strain>
    </source>
</reference>
<dbReference type="InterPro" id="IPR007861">
    <property type="entry name" value="DNA_mismatch_repair_MutS_clamp"/>
</dbReference>
<dbReference type="InterPro" id="IPR017261">
    <property type="entry name" value="DNA_mismatch_repair_MutS/MSH"/>
</dbReference>
<feature type="domain" description="DNA mismatch repair proteins mutS family" evidence="12">
    <location>
        <begin position="688"/>
        <end position="704"/>
    </location>
</feature>
<dbReference type="InterPro" id="IPR007695">
    <property type="entry name" value="DNA_mismatch_repair_MutS-lik_N"/>
</dbReference>
<accession>A0A1I1QJ73</accession>
<sequence>MADATAPQHTPLMRQYLGIKAEHPDILVFFRMGDFYELFYEDARRAAELLDITLTVRGESAGEPIPMSGVPVHAVEAYLARLIRKGESVAICEQIGDPATAKGPVERQVVRVVTPGTVSDEALLEERRDQLVAALAPDGDGWGLAWADVSGGRLAVMSLDDAEAAEAELARLRPAELLLPETIDAGPASGHHALRRRGDWLFDPAEAARQLAEQLGSRDLAGYGLADPGAETGAAGAVLDYLRHTQRGSLPHLRTLTVEDRSEAVLIDAASRRNLEIEQSLAGDDRHTLAALLDTSITPMGGRLLRRWLHRPLRDHAAVAERQAAVAALLEGGNYLPVREALAEVGDMERILTRVALRSARPRDLVRLGHALAALPGLRAAASAAGADLIHAQVEELADFSELATTLGSALAEPPPAWLRDGGAIAAGYDTELDELRRLTEDADGFLAELEADERERTGIPNLRLRHNRVHGYAIEVPRSASDRVPADYTRRQTLKAVERYVTDELEAFESRVVSARERGSARERALYEGLLDLINEQLPALQAAAAAVATLDALTTLAERAETLGWSRPALVETPGLWLDAGRHPVVEQAQAEPFVANDLALGGDQRMLVVTGPNMGGKSTWMRQAALIALLAHAGSYIPAEAARIGPLDRIFTRIGASDDLASGRSTFMVEMTETANILHHATDRSLVLLDEIGRGTSTFDGLALASAVAEELARRGALTLFATHYFELTALAEQLPGAANVHVRAREHGDSVIFLHRVETGPASRSYGLQVAALAGLPDPVLRAARQRLHELEARTAPADPAQPDLFAEPAPPSAPEPAPVPEPPHPAVEALREVDPDELTPRAALDLVYRLRREVE</sequence>
<dbReference type="PANTHER" id="PTHR11361:SF34">
    <property type="entry name" value="DNA MISMATCH REPAIR PROTEIN MSH1, MITOCHONDRIAL"/>
    <property type="match status" value="1"/>
</dbReference>
<evidence type="ECO:0000256" key="11">
    <source>
        <dbReference type="SAM" id="MobiDB-lite"/>
    </source>
</evidence>
<dbReference type="Pfam" id="PF05192">
    <property type="entry name" value="MutS_III"/>
    <property type="match status" value="1"/>
</dbReference>
<keyword evidence="7 9" id="KW-0234">DNA repair</keyword>
<dbReference type="PIRSF" id="PIRSF037677">
    <property type="entry name" value="DNA_mis_repair_Msh6"/>
    <property type="match status" value="1"/>
</dbReference>
<dbReference type="NCBIfam" id="TIGR01070">
    <property type="entry name" value="mutS1"/>
    <property type="match status" value="1"/>
</dbReference>
<dbReference type="Pfam" id="PF01624">
    <property type="entry name" value="MutS_I"/>
    <property type="match status" value="1"/>
</dbReference>
<dbReference type="EMBL" id="FOMJ01000003">
    <property type="protein sequence ID" value="SFD22136.1"/>
    <property type="molecule type" value="Genomic_DNA"/>
</dbReference>
<dbReference type="GO" id="GO:0005524">
    <property type="term" value="F:ATP binding"/>
    <property type="evidence" value="ECO:0007669"/>
    <property type="project" value="UniProtKB-UniRule"/>
</dbReference>
<dbReference type="HAMAP" id="MF_00096">
    <property type="entry name" value="MutS"/>
    <property type="match status" value="1"/>
</dbReference>
<dbReference type="GO" id="GO:0005829">
    <property type="term" value="C:cytosol"/>
    <property type="evidence" value="ECO:0007669"/>
    <property type="project" value="TreeGrafter"/>
</dbReference>
<feature type="compositionally biased region" description="Pro residues" evidence="11">
    <location>
        <begin position="813"/>
        <end position="830"/>
    </location>
</feature>
<dbReference type="InterPro" id="IPR016151">
    <property type="entry name" value="DNA_mismatch_repair_MutS_N"/>
</dbReference>
<dbReference type="Gene3D" id="3.40.1170.10">
    <property type="entry name" value="DNA repair protein MutS, domain I"/>
    <property type="match status" value="1"/>
</dbReference>
<dbReference type="SUPFAM" id="SSF55271">
    <property type="entry name" value="DNA repair protein MutS, domain I"/>
    <property type="match status" value="1"/>
</dbReference>
<keyword evidence="3 9" id="KW-0547">Nucleotide-binding</keyword>
<dbReference type="InterPro" id="IPR007860">
    <property type="entry name" value="DNA_mmatch_repair_MutS_con_dom"/>
</dbReference>
<dbReference type="GO" id="GO:0030983">
    <property type="term" value="F:mismatched DNA binding"/>
    <property type="evidence" value="ECO:0007669"/>
    <property type="project" value="InterPro"/>
</dbReference>
<dbReference type="Gene3D" id="3.40.50.300">
    <property type="entry name" value="P-loop containing nucleotide triphosphate hydrolases"/>
    <property type="match status" value="1"/>
</dbReference>
<dbReference type="Gene3D" id="3.30.420.110">
    <property type="entry name" value="MutS, connector domain"/>
    <property type="match status" value="1"/>
</dbReference>
<evidence type="ECO:0000256" key="10">
    <source>
        <dbReference type="RuleBase" id="RU003756"/>
    </source>
</evidence>
<dbReference type="InterPro" id="IPR000432">
    <property type="entry name" value="DNA_mismatch_repair_MutS_C"/>
</dbReference>
<evidence type="ECO:0000256" key="5">
    <source>
        <dbReference type="ARBA" id="ARBA00022840"/>
    </source>
</evidence>
<evidence type="ECO:0000259" key="12">
    <source>
        <dbReference type="PROSITE" id="PS00486"/>
    </source>
</evidence>
<dbReference type="Pfam" id="PF00488">
    <property type="entry name" value="MutS_V"/>
    <property type="match status" value="1"/>
</dbReference>
<keyword evidence="5 9" id="KW-0067">ATP-binding</keyword>
<dbReference type="SUPFAM" id="SSF52540">
    <property type="entry name" value="P-loop containing nucleoside triphosphate hydrolases"/>
    <property type="match status" value="1"/>
</dbReference>
<comment type="function">
    <text evidence="8 9">This protein is involved in the repair of mismatches in DNA. It is possible that it carries out the mismatch recognition step. This protein has a weak ATPase activity.</text>
</comment>
<dbReference type="Pfam" id="PF05190">
    <property type="entry name" value="MutS_IV"/>
    <property type="match status" value="1"/>
</dbReference>
<name>A0A1I1QJ73_9GAMM</name>
<evidence type="ECO:0000256" key="7">
    <source>
        <dbReference type="ARBA" id="ARBA00023204"/>
    </source>
</evidence>
<feature type="region of interest" description="Disordered" evidence="11">
    <location>
        <begin position="799"/>
        <end position="831"/>
    </location>
</feature>
<dbReference type="InterPro" id="IPR036187">
    <property type="entry name" value="DNA_mismatch_repair_MutS_sf"/>
</dbReference>